<organism evidence="1 2">
    <name type="scientific">Neisseria meningitidis (strain alpha14)</name>
    <dbReference type="NCBI Taxonomy" id="662598"/>
    <lineage>
        <taxon>Bacteria</taxon>
        <taxon>Pseudomonadati</taxon>
        <taxon>Pseudomonadota</taxon>
        <taxon>Betaproteobacteria</taxon>
        <taxon>Neisseriales</taxon>
        <taxon>Neisseriaceae</taxon>
        <taxon>Neisseria</taxon>
    </lineage>
</organism>
<proteinExistence type="predicted"/>
<dbReference type="AlphaFoldDB" id="C6S6E9"/>
<dbReference type="EMBL" id="AM889136">
    <property type="protein sequence ID" value="CBA05253.1"/>
    <property type="molecule type" value="Genomic_DNA"/>
</dbReference>
<dbReference type="HOGENOM" id="CLU_3366041_0_0_4"/>
<gene>
    <name evidence="1" type="ordered locus">NMO_0774</name>
</gene>
<dbReference type="Proteomes" id="UP000002054">
    <property type="component" value="Chromosome"/>
</dbReference>
<dbReference type="KEGG" id="nmi:NMO_0774"/>
<protein>
    <submittedName>
        <fullName evidence="1">Putative phage associated protein</fullName>
    </submittedName>
</protein>
<sequence length="35" mass="3657">MDKPAFAACCSSLAIVVSALTDDLRTALHEGGFFV</sequence>
<accession>C6S6E9</accession>
<evidence type="ECO:0000313" key="2">
    <source>
        <dbReference type="Proteomes" id="UP000002054"/>
    </source>
</evidence>
<evidence type="ECO:0000313" key="1">
    <source>
        <dbReference type="EMBL" id="CBA05253.1"/>
    </source>
</evidence>
<reference evidence="1 2" key="1">
    <citation type="journal article" date="2008" name="Proc. Natl. Acad. Sci. U.S.A.">
        <title>Whole-genome comparison of disease and carriage strains provides insights into virulence evolution in Neisseria meningitidis.</title>
        <authorList>
            <person name="Schoen C."/>
            <person name="Blom J."/>
            <person name="Claus H."/>
            <person name="Schramm-Glueck A."/>
            <person name="Brandt P."/>
            <person name="Mueller T."/>
            <person name="Goesmann A."/>
            <person name="Joseph B."/>
            <person name="Konietzny S."/>
            <person name="Kurzai O."/>
            <person name="Schmitt C."/>
            <person name="Friedrich T."/>
            <person name="Linke B."/>
            <person name="Vogel U."/>
            <person name="Frosch M."/>
        </authorList>
    </citation>
    <scope>NUCLEOTIDE SEQUENCE [LARGE SCALE GENOMIC DNA]</scope>
    <source>
        <strain evidence="2">alpha14</strain>
    </source>
</reference>
<name>C6S6E9_NEIML</name>